<dbReference type="AlphaFoldDB" id="X1PDV5"/>
<feature type="domain" description="DUF5615" evidence="1">
    <location>
        <begin position="1"/>
        <end position="109"/>
    </location>
</feature>
<proteinExistence type="predicted"/>
<reference evidence="2" key="1">
    <citation type="journal article" date="2014" name="Front. Microbiol.">
        <title>High frequency of phylogenetically diverse reductive dehalogenase-homologous genes in deep subseafloor sedimentary metagenomes.</title>
        <authorList>
            <person name="Kawai M."/>
            <person name="Futagami T."/>
            <person name="Toyoda A."/>
            <person name="Takaki Y."/>
            <person name="Nishi S."/>
            <person name="Hori S."/>
            <person name="Arai W."/>
            <person name="Tsubouchi T."/>
            <person name="Morono Y."/>
            <person name="Uchiyama I."/>
            <person name="Ito T."/>
            <person name="Fujiyama A."/>
            <person name="Inagaki F."/>
            <person name="Takami H."/>
        </authorList>
    </citation>
    <scope>NUCLEOTIDE SEQUENCE</scope>
    <source>
        <strain evidence="2">Expedition CK06-06</strain>
    </source>
</reference>
<name>X1PDV5_9ZZZZ</name>
<dbReference type="InterPro" id="IPR041049">
    <property type="entry name" value="DUF5615"/>
</dbReference>
<dbReference type="Pfam" id="PF18480">
    <property type="entry name" value="DUF5615"/>
    <property type="match status" value="1"/>
</dbReference>
<organism evidence="2">
    <name type="scientific">marine sediment metagenome</name>
    <dbReference type="NCBI Taxonomy" id="412755"/>
    <lineage>
        <taxon>unclassified sequences</taxon>
        <taxon>metagenomes</taxon>
        <taxon>ecological metagenomes</taxon>
    </lineage>
</organism>
<evidence type="ECO:0000313" key="2">
    <source>
        <dbReference type="EMBL" id="GAI37225.1"/>
    </source>
</evidence>
<protein>
    <recommendedName>
        <fullName evidence="1">DUF5615 domain-containing protein</fullName>
    </recommendedName>
</protein>
<accession>X1PDV5</accession>
<sequence>MRFLIDNALSPIIAEGLRHARYDAVHVRDYGIQSASDEEIFKRAAAENRVLVSADTDFGTLLALWHDEKPSVILLRHPYKKPESQLALLLANLPTIRESLEQGSVVVLEATRIRLRSLPIEKQE</sequence>
<comment type="caution">
    <text evidence="2">The sequence shown here is derived from an EMBL/GenBank/DDBJ whole genome shotgun (WGS) entry which is preliminary data.</text>
</comment>
<evidence type="ECO:0000259" key="1">
    <source>
        <dbReference type="Pfam" id="PF18480"/>
    </source>
</evidence>
<gene>
    <name evidence="2" type="ORF">S06H3_45973</name>
</gene>
<dbReference type="EMBL" id="BARV01028760">
    <property type="protein sequence ID" value="GAI37225.1"/>
    <property type="molecule type" value="Genomic_DNA"/>
</dbReference>